<dbReference type="Gene3D" id="3.40.640.10">
    <property type="entry name" value="Type I PLP-dependent aspartate aminotransferase-like (Major domain)"/>
    <property type="match status" value="1"/>
</dbReference>
<keyword evidence="4 8" id="KW-0032">Aminotransferase</keyword>
<comment type="caution">
    <text evidence="8">The sequence shown here is derived from an EMBL/GenBank/DDBJ whole genome shotgun (WGS) entry which is preliminary data.</text>
</comment>
<dbReference type="GO" id="GO:0030170">
    <property type="term" value="F:pyridoxal phosphate binding"/>
    <property type="evidence" value="ECO:0007669"/>
    <property type="project" value="InterPro"/>
</dbReference>
<reference evidence="8 9" key="1">
    <citation type="submission" date="2013-12" db="EMBL/GenBank/DDBJ databases">
        <title>Comparative genomics of Petrotoga isolates.</title>
        <authorList>
            <person name="Nesbo C.L."/>
            <person name="Charchuk R."/>
            <person name="Chow K."/>
        </authorList>
    </citation>
    <scope>NUCLEOTIDE SEQUENCE [LARGE SCALE GENOMIC DNA]</scope>
    <source>
        <strain evidence="8 9">DSM 14811</strain>
    </source>
</reference>
<feature type="domain" description="Aminotransferase class I/classII large" evidence="7">
    <location>
        <begin position="59"/>
        <end position="396"/>
    </location>
</feature>
<dbReference type="InterPro" id="IPR050859">
    <property type="entry name" value="Class-I_PLP-dep_aminotransf"/>
</dbReference>
<sequence length="413" mass="47049">MNLEKKFSQVARTAKASIIRELLKVASDPEMISFGGGVPDPETFPREELGEIAAKIVKEEYKITLQYGPTEGDNELKNAYINLLKKHEGIEGVFPENMLITVGSQQALQLVGLALLDEDSYCAVGKPVYLGAVSAFRQMFPKFLEIPLEDDGMNVDILEEKLNELVNNEEIDKFKFVYVVPTFQNPAGVTMSLEKRKRLINLAHKYDFLIVEDDPYGALRFEGESIPSIYSLEPERTILLNTFSKILCPGLRIGIIIASKDLVRKLTILKQGVDLCTPSLTQRLAARYLQAYDRIQQLKPTLELYKSKKDTMLNALEKEFGDMQGVSWTRPEGGLFIWLTFPEWVDTMEMFEEAKKNKVLYVPGEAFYVNEVEKNHMRLSFCLPSHEEIKEGIRRLRKVVENYVNANSMRSKS</sequence>
<keyword evidence="5 8" id="KW-0808">Transferase</keyword>
<gene>
    <name evidence="8" type="ORF">X927_04000</name>
</gene>
<dbReference type="InterPro" id="IPR015421">
    <property type="entry name" value="PyrdxlP-dep_Trfase_major"/>
</dbReference>
<protein>
    <submittedName>
        <fullName evidence="8">Aspartate aminotransferase</fullName>
    </submittedName>
</protein>
<dbReference type="InterPro" id="IPR004839">
    <property type="entry name" value="Aminotransferase_I/II_large"/>
</dbReference>
<dbReference type="GO" id="GO:0008483">
    <property type="term" value="F:transaminase activity"/>
    <property type="evidence" value="ECO:0007669"/>
    <property type="project" value="UniProtKB-KW"/>
</dbReference>
<evidence type="ECO:0000313" key="9">
    <source>
        <dbReference type="Proteomes" id="UP000236604"/>
    </source>
</evidence>
<accession>A0A2K1PBK7</accession>
<organism evidence="8 9">
    <name type="scientific">Petrotoga mexicana DSM 14811</name>
    <dbReference type="NCBI Taxonomy" id="1122954"/>
    <lineage>
        <taxon>Bacteria</taxon>
        <taxon>Thermotogati</taxon>
        <taxon>Thermotogota</taxon>
        <taxon>Thermotogae</taxon>
        <taxon>Petrotogales</taxon>
        <taxon>Petrotogaceae</taxon>
        <taxon>Petrotoga</taxon>
    </lineage>
</organism>
<evidence type="ECO:0000256" key="1">
    <source>
        <dbReference type="ARBA" id="ARBA00001933"/>
    </source>
</evidence>
<dbReference type="Gene3D" id="3.90.1150.10">
    <property type="entry name" value="Aspartate Aminotransferase, domain 1"/>
    <property type="match status" value="1"/>
</dbReference>
<evidence type="ECO:0000256" key="4">
    <source>
        <dbReference type="ARBA" id="ARBA00022576"/>
    </source>
</evidence>
<evidence type="ECO:0000259" key="7">
    <source>
        <dbReference type="Pfam" id="PF00155"/>
    </source>
</evidence>
<comment type="similarity">
    <text evidence="2">Belongs to the class-I pyridoxal-phosphate-dependent aminotransferase family.</text>
</comment>
<dbReference type="FunFam" id="3.40.640.10:FF:000053">
    <property type="entry name" value="Aminotransferase, class I"/>
    <property type="match status" value="1"/>
</dbReference>
<dbReference type="EMBL" id="AZRN01000012">
    <property type="protein sequence ID" value="PNS00156.1"/>
    <property type="molecule type" value="Genomic_DNA"/>
</dbReference>
<dbReference type="InterPro" id="IPR015422">
    <property type="entry name" value="PyrdxlP-dep_Trfase_small"/>
</dbReference>
<comment type="cofactor">
    <cofactor evidence="1">
        <name>pyridoxal 5'-phosphate</name>
        <dbReference type="ChEBI" id="CHEBI:597326"/>
    </cofactor>
</comment>
<evidence type="ECO:0000256" key="3">
    <source>
        <dbReference type="ARBA" id="ARBA00011738"/>
    </source>
</evidence>
<dbReference type="Proteomes" id="UP000236604">
    <property type="component" value="Unassembled WGS sequence"/>
</dbReference>
<dbReference type="CDD" id="cd00609">
    <property type="entry name" value="AAT_like"/>
    <property type="match status" value="1"/>
</dbReference>
<dbReference type="SUPFAM" id="SSF53383">
    <property type="entry name" value="PLP-dependent transferases"/>
    <property type="match status" value="1"/>
</dbReference>
<evidence type="ECO:0000256" key="6">
    <source>
        <dbReference type="ARBA" id="ARBA00022898"/>
    </source>
</evidence>
<evidence type="ECO:0000256" key="5">
    <source>
        <dbReference type="ARBA" id="ARBA00022679"/>
    </source>
</evidence>
<dbReference type="AlphaFoldDB" id="A0A2K1PBK7"/>
<evidence type="ECO:0000313" key="8">
    <source>
        <dbReference type="EMBL" id="PNS00156.1"/>
    </source>
</evidence>
<name>A0A2K1PBK7_9BACT</name>
<dbReference type="Pfam" id="PF00155">
    <property type="entry name" value="Aminotran_1_2"/>
    <property type="match status" value="1"/>
</dbReference>
<dbReference type="RefSeq" id="WP_103076784.1">
    <property type="nucleotide sequence ID" value="NZ_AZRN01000012.1"/>
</dbReference>
<dbReference type="PANTHER" id="PTHR42790:SF19">
    <property type="entry name" value="KYNURENINE_ALPHA-AMINOADIPATE AMINOTRANSFERASE, MITOCHONDRIAL"/>
    <property type="match status" value="1"/>
</dbReference>
<evidence type="ECO:0000256" key="2">
    <source>
        <dbReference type="ARBA" id="ARBA00007441"/>
    </source>
</evidence>
<comment type="subunit">
    <text evidence="3">Homodimer.</text>
</comment>
<dbReference type="PANTHER" id="PTHR42790">
    <property type="entry name" value="AMINOTRANSFERASE"/>
    <property type="match status" value="1"/>
</dbReference>
<dbReference type="GO" id="GO:1901605">
    <property type="term" value="P:alpha-amino acid metabolic process"/>
    <property type="evidence" value="ECO:0007669"/>
    <property type="project" value="TreeGrafter"/>
</dbReference>
<dbReference type="InterPro" id="IPR015424">
    <property type="entry name" value="PyrdxlP-dep_Trfase"/>
</dbReference>
<keyword evidence="9" id="KW-1185">Reference proteome</keyword>
<keyword evidence="6" id="KW-0663">Pyridoxal phosphate</keyword>
<proteinExistence type="inferred from homology"/>